<feature type="transmembrane region" description="Helical" evidence="1">
    <location>
        <begin position="91"/>
        <end position="111"/>
    </location>
</feature>
<dbReference type="AlphaFoldDB" id="A0A916R7Y5"/>
<dbReference type="Proteomes" id="UP000596977">
    <property type="component" value="Unassembled WGS sequence"/>
</dbReference>
<feature type="transmembrane region" description="Helical" evidence="1">
    <location>
        <begin position="36"/>
        <end position="54"/>
    </location>
</feature>
<keyword evidence="1" id="KW-0812">Transmembrane</keyword>
<comment type="caution">
    <text evidence="2">The sequence shown here is derived from an EMBL/GenBank/DDBJ whole genome shotgun (WGS) entry which is preliminary data.</text>
</comment>
<sequence length="128" mass="14261">MIRRFLFWASLALIAIIVAASVIPGTWRPHTPLRTTVEHFLAYGLVAFWFAVILDKWWHKIVLALALVALSVVLELAQTAIPGRGGELIDIYYSAAGVLVGTGSGMALVWGQRWLMRQVRRTGSTYRP</sequence>
<protein>
    <recommendedName>
        <fullName evidence="4">VanZ-like domain-containing protein</fullName>
    </recommendedName>
</protein>
<gene>
    <name evidence="2" type="ORF">GCM10011499_00530</name>
</gene>
<accession>A0A916R7Y5</accession>
<evidence type="ECO:0000256" key="1">
    <source>
        <dbReference type="SAM" id="Phobius"/>
    </source>
</evidence>
<dbReference type="EMBL" id="BMKB01000001">
    <property type="protein sequence ID" value="GGA35138.1"/>
    <property type="molecule type" value="Genomic_DNA"/>
</dbReference>
<organism evidence="2 3">
    <name type="scientific">Pelagibacterium lentulum</name>
    <dbReference type="NCBI Taxonomy" id="2029865"/>
    <lineage>
        <taxon>Bacteria</taxon>
        <taxon>Pseudomonadati</taxon>
        <taxon>Pseudomonadota</taxon>
        <taxon>Alphaproteobacteria</taxon>
        <taxon>Hyphomicrobiales</taxon>
        <taxon>Devosiaceae</taxon>
        <taxon>Pelagibacterium</taxon>
    </lineage>
</organism>
<keyword evidence="1" id="KW-1133">Transmembrane helix</keyword>
<evidence type="ECO:0000313" key="3">
    <source>
        <dbReference type="Proteomes" id="UP000596977"/>
    </source>
</evidence>
<dbReference type="NCBIfam" id="NF037970">
    <property type="entry name" value="vanZ_1"/>
    <property type="match status" value="1"/>
</dbReference>
<proteinExistence type="predicted"/>
<name>A0A916R7Y5_9HYPH</name>
<keyword evidence="1" id="KW-0472">Membrane</keyword>
<keyword evidence="3" id="KW-1185">Reference proteome</keyword>
<evidence type="ECO:0000313" key="2">
    <source>
        <dbReference type="EMBL" id="GGA35138.1"/>
    </source>
</evidence>
<evidence type="ECO:0008006" key="4">
    <source>
        <dbReference type="Google" id="ProtNLM"/>
    </source>
</evidence>
<reference evidence="2 3" key="1">
    <citation type="journal article" date="2014" name="Int. J. Syst. Evol. Microbiol.">
        <title>Complete genome sequence of Corynebacterium casei LMG S-19264T (=DSM 44701T), isolated from a smear-ripened cheese.</title>
        <authorList>
            <consortium name="US DOE Joint Genome Institute (JGI-PGF)"/>
            <person name="Walter F."/>
            <person name="Albersmeier A."/>
            <person name="Kalinowski J."/>
            <person name="Ruckert C."/>
        </authorList>
    </citation>
    <scope>NUCLEOTIDE SEQUENCE [LARGE SCALE GENOMIC DNA]</scope>
    <source>
        <strain evidence="2 3">CGMCC 1.15896</strain>
    </source>
</reference>
<feature type="transmembrane region" description="Helical" evidence="1">
    <location>
        <begin position="61"/>
        <end position="79"/>
    </location>
</feature>